<dbReference type="AlphaFoldDB" id="A0A4R5CTB5"/>
<name>A0A4R5CTB5_9ACTN</name>
<keyword evidence="3" id="KW-1185">Reference proteome</keyword>
<gene>
    <name evidence="2" type="ORF">E1269_21385</name>
</gene>
<feature type="region of interest" description="Disordered" evidence="1">
    <location>
        <begin position="152"/>
        <end position="181"/>
    </location>
</feature>
<reference evidence="2 3" key="1">
    <citation type="submission" date="2019-03" db="EMBL/GenBank/DDBJ databases">
        <title>Draft genome sequences of novel Actinobacteria.</title>
        <authorList>
            <person name="Sahin N."/>
            <person name="Ay H."/>
            <person name="Saygin H."/>
        </authorList>
    </citation>
    <scope>NUCLEOTIDE SEQUENCE [LARGE SCALE GENOMIC DNA]</scope>
    <source>
        <strain evidence="2 3">5K138</strain>
    </source>
</reference>
<dbReference type="InParanoid" id="A0A4R5CTB5"/>
<evidence type="ECO:0008006" key="4">
    <source>
        <dbReference type="Google" id="ProtNLM"/>
    </source>
</evidence>
<dbReference type="Proteomes" id="UP000294739">
    <property type="component" value="Unassembled WGS sequence"/>
</dbReference>
<dbReference type="OrthoDB" id="3391752at2"/>
<accession>A0A4R5CTB5</accession>
<feature type="region of interest" description="Disordered" evidence="1">
    <location>
        <begin position="1"/>
        <end position="31"/>
    </location>
</feature>
<proteinExistence type="predicted"/>
<sequence length="181" mass="20174">MRGGARNRSGPPADPNSGRSDRRGFSLTALPAEGYDGPVPEWPLMRRQVMRWEQDGKVRYQVLDPDATQEVADREAELWEWAWTTPQACAWSMPSESWRIHTIAMWVRTFVICESSAATAADKNSLHRFADQIGMTTAGLAEMGWKVAVDELAGKRNEAPEPEEDEDDPRNRMTVVTGGGA</sequence>
<dbReference type="RefSeq" id="WP_131898301.1">
    <property type="nucleotide sequence ID" value="NZ_SMKZ01000034.1"/>
</dbReference>
<protein>
    <recommendedName>
        <fullName evidence="4">Terminase small subunit</fullName>
    </recommendedName>
</protein>
<evidence type="ECO:0000256" key="1">
    <source>
        <dbReference type="SAM" id="MobiDB-lite"/>
    </source>
</evidence>
<organism evidence="2 3">
    <name type="scientific">Jiangella asiatica</name>
    <dbReference type="NCBI Taxonomy" id="2530372"/>
    <lineage>
        <taxon>Bacteria</taxon>
        <taxon>Bacillati</taxon>
        <taxon>Actinomycetota</taxon>
        <taxon>Actinomycetes</taxon>
        <taxon>Jiangellales</taxon>
        <taxon>Jiangellaceae</taxon>
        <taxon>Jiangella</taxon>
    </lineage>
</organism>
<evidence type="ECO:0000313" key="2">
    <source>
        <dbReference type="EMBL" id="TDE02847.1"/>
    </source>
</evidence>
<comment type="caution">
    <text evidence="2">The sequence shown here is derived from an EMBL/GenBank/DDBJ whole genome shotgun (WGS) entry which is preliminary data.</text>
</comment>
<dbReference type="EMBL" id="SMKZ01000034">
    <property type="protein sequence ID" value="TDE02847.1"/>
    <property type="molecule type" value="Genomic_DNA"/>
</dbReference>
<evidence type="ECO:0000313" key="3">
    <source>
        <dbReference type="Proteomes" id="UP000294739"/>
    </source>
</evidence>